<proteinExistence type="predicted"/>
<gene>
    <name evidence="1" type="ORF">DERYTH_LOCUS28454</name>
</gene>
<reference evidence="1" key="1">
    <citation type="submission" date="2021-06" db="EMBL/GenBank/DDBJ databases">
        <authorList>
            <person name="Kallberg Y."/>
            <person name="Tangrot J."/>
            <person name="Rosling A."/>
        </authorList>
    </citation>
    <scope>NUCLEOTIDE SEQUENCE</scope>
    <source>
        <strain evidence="1">MA453B</strain>
    </source>
</reference>
<name>A0A9N9PK33_9GLOM</name>
<evidence type="ECO:0000313" key="1">
    <source>
        <dbReference type="EMBL" id="CAG8828249.1"/>
    </source>
</evidence>
<sequence>KVHPKRPTTEEIPAASVIVLARNALERCEYASPKDGYLMRHSPPHIVFISVKETTLLPVRILRCGYSPPSSDKTTSER</sequence>
<accession>A0A9N9PK33</accession>
<dbReference type="AlphaFoldDB" id="A0A9N9PK33"/>
<protein>
    <submittedName>
        <fullName evidence="1">8855_t:CDS:1</fullName>
    </submittedName>
</protein>
<comment type="caution">
    <text evidence="1">The sequence shown here is derived from an EMBL/GenBank/DDBJ whole genome shotgun (WGS) entry which is preliminary data.</text>
</comment>
<organism evidence="1 2">
    <name type="scientific">Dentiscutata erythropus</name>
    <dbReference type="NCBI Taxonomy" id="1348616"/>
    <lineage>
        <taxon>Eukaryota</taxon>
        <taxon>Fungi</taxon>
        <taxon>Fungi incertae sedis</taxon>
        <taxon>Mucoromycota</taxon>
        <taxon>Glomeromycotina</taxon>
        <taxon>Glomeromycetes</taxon>
        <taxon>Diversisporales</taxon>
        <taxon>Gigasporaceae</taxon>
        <taxon>Dentiscutata</taxon>
    </lineage>
</organism>
<dbReference type="EMBL" id="CAJVPY010071079">
    <property type="protein sequence ID" value="CAG8828249.1"/>
    <property type="molecule type" value="Genomic_DNA"/>
</dbReference>
<keyword evidence="2" id="KW-1185">Reference proteome</keyword>
<feature type="non-terminal residue" evidence="1">
    <location>
        <position position="1"/>
    </location>
</feature>
<feature type="non-terminal residue" evidence="1">
    <location>
        <position position="78"/>
    </location>
</feature>
<dbReference type="Proteomes" id="UP000789405">
    <property type="component" value="Unassembled WGS sequence"/>
</dbReference>
<evidence type="ECO:0000313" key="2">
    <source>
        <dbReference type="Proteomes" id="UP000789405"/>
    </source>
</evidence>